<comment type="caution">
    <text evidence="3">The sequence shown here is derived from an EMBL/GenBank/DDBJ whole genome shotgun (WGS) entry which is preliminary data.</text>
</comment>
<dbReference type="PIRSF" id="PIRSF000390">
    <property type="entry name" value="PLP_StrS"/>
    <property type="match status" value="1"/>
</dbReference>
<gene>
    <name evidence="3" type="ORF">ACFQPC_07145</name>
</gene>
<dbReference type="PANTHER" id="PTHR30244">
    <property type="entry name" value="TRANSAMINASE"/>
    <property type="match status" value="1"/>
</dbReference>
<dbReference type="GO" id="GO:0008483">
    <property type="term" value="F:transaminase activity"/>
    <property type="evidence" value="ECO:0007669"/>
    <property type="project" value="UniProtKB-KW"/>
</dbReference>
<dbReference type="Proteomes" id="UP001596542">
    <property type="component" value="Unassembled WGS sequence"/>
</dbReference>
<dbReference type="InterPro" id="IPR015424">
    <property type="entry name" value="PyrdxlP-dep_Trfase"/>
</dbReference>
<keyword evidence="4" id="KW-1185">Reference proteome</keyword>
<reference evidence="4" key="1">
    <citation type="journal article" date="2019" name="Int. J. Syst. Evol. Microbiol.">
        <title>The Global Catalogue of Microorganisms (GCM) 10K type strain sequencing project: providing services to taxonomists for standard genome sequencing and annotation.</title>
        <authorList>
            <consortium name="The Broad Institute Genomics Platform"/>
            <consortium name="The Broad Institute Genome Sequencing Center for Infectious Disease"/>
            <person name="Wu L."/>
            <person name="Ma J."/>
        </authorList>
    </citation>
    <scope>NUCLEOTIDE SEQUENCE [LARGE SCALE GENOMIC DNA]</scope>
    <source>
        <strain evidence="4">KACC 12508</strain>
    </source>
</reference>
<dbReference type="InterPro" id="IPR000653">
    <property type="entry name" value="DegT/StrS_aminotransferase"/>
</dbReference>
<keyword evidence="2" id="KW-0663">Pyridoxal phosphate</keyword>
<dbReference type="Pfam" id="PF01041">
    <property type="entry name" value="DegT_DnrJ_EryC1"/>
    <property type="match status" value="1"/>
</dbReference>
<dbReference type="PANTHER" id="PTHR30244:SF34">
    <property type="entry name" value="DTDP-4-AMINO-4,6-DIDEOXYGALACTOSE TRANSAMINASE"/>
    <property type="match status" value="1"/>
</dbReference>
<dbReference type="Gene3D" id="3.90.1150.10">
    <property type="entry name" value="Aspartate Aminotransferase, domain 1"/>
    <property type="match status" value="1"/>
</dbReference>
<evidence type="ECO:0000256" key="1">
    <source>
        <dbReference type="ARBA" id="ARBA00037999"/>
    </source>
</evidence>
<dbReference type="InterPro" id="IPR015421">
    <property type="entry name" value="PyrdxlP-dep_Trfase_major"/>
</dbReference>
<evidence type="ECO:0000313" key="4">
    <source>
        <dbReference type="Proteomes" id="UP001596542"/>
    </source>
</evidence>
<evidence type="ECO:0000256" key="2">
    <source>
        <dbReference type="RuleBase" id="RU004508"/>
    </source>
</evidence>
<keyword evidence="3" id="KW-0032">Aminotransferase</keyword>
<keyword evidence="3" id="KW-0808">Transferase</keyword>
<accession>A0ABW2IA15</accession>
<organism evidence="3 4">
    <name type="scientific">Herminiimonas glaciei</name>
    <dbReference type="NCBI Taxonomy" id="523788"/>
    <lineage>
        <taxon>Bacteria</taxon>
        <taxon>Pseudomonadati</taxon>
        <taxon>Pseudomonadota</taxon>
        <taxon>Betaproteobacteria</taxon>
        <taxon>Burkholderiales</taxon>
        <taxon>Oxalobacteraceae</taxon>
        <taxon>Herminiimonas</taxon>
    </lineage>
</organism>
<dbReference type="SUPFAM" id="SSF53383">
    <property type="entry name" value="PLP-dependent transferases"/>
    <property type="match status" value="1"/>
</dbReference>
<evidence type="ECO:0000313" key="3">
    <source>
        <dbReference type="EMBL" id="MFC7287807.1"/>
    </source>
</evidence>
<dbReference type="Gene3D" id="3.40.640.10">
    <property type="entry name" value="Type I PLP-dependent aspartate aminotransferase-like (Major domain)"/>
    <property type="match status" value="1"/>
</dbReference>
<protein>
    <submittedName>
        <fullName evidence="3">DegT/DnrJ/EryC1/StrS family aminotransferase</fullName>
    </submittedName>
</protein>
<sequence length="413" mass="44110">MQFADNPQAWHEVPPTAGLPLRLSDLLPGRAKLATAIADFLQIEYAQLESSGTAALVIALHALHGMAPQRNVVIIPAYTCPLVALAVAQCGLNLRICDLQPDSLAMDPVMLASLCDSNTLAIVPTHLCGRITAIATAQACARDCGAWVIEDAAQALGAKVGSTSVGSNSDLAIFSLAVGKGLSIYEGGILTARDPAIRAACAAASQRLAPTRPWLEVQRASELAAYALLYRPALLPLAYGRPLRHALHLDDWLAAAGDRFPVQTILHRPGSWRQAVGARALKRLPAFQARLHQQAVRRLPLLRAISGIKVLEDEEGKGVWPVFTVLMPDRTARDAALQALWGSGCGISLPFVHALPDYSYLTEIMPAAALEKRALPNARHFASRVLTISNSPWLDEASFSYICASLAAICKPG</sequence>
<name>A0ABW2IA15_9BURK</name>
<comment type="similarity">
    <text evidence="1 2">Belongs to the DegT/DnrJ/EryC1 family.</text>
</comment>
<dbReference type="RefSeq" id="WP_382271114.1">
    <property type="nucleotide sequence ID" value="NZ_JBHTBU010000001.1"/>
</dbReference>
<proteinExistence type="inferred from homology"/>
<dbReference type="InterPro" id="IPR015422">
    <property type="entry name" value="PyrdxlP-dep_Trfase_small"/>
</dbReference>
<dbReference type="EMBL" id="JBHTBU010000001">
    <property type="protein sequence ID" value="MFC7287807.1"/>
    <property type="molecule type" value="Genomic_DNA"/>
</dbReference>